<dbReference type="OrthoDB" id="1081287at2"/>
<dbReference type="EMBL" id="JRPQ01000088">
    <property type="protein sequence ID" value="KGI22100.1"/>
    <property type="molecule type" value="Genomic_DNA"/>
</dbReference>
<comment type="caution">
    <text evidence="1">The sequence shown here is derived from an EMBL/GenBank/DDBJ whole genome shotgun (WGS) entry which is preliminary data.</text>
</comment>
<evidence type="ECO:0000313" key="1">
    <source>
        <dbReference type="EMBL" id="KGI22100.1"/>
    </source>
</evidence>
<name>A0A098YQT7_9BACT</name>
<dbReference type="RefSeq" id="WP_036927390.1">
    <property type="nucleotide sequence ID" value="NZ_JRPQ01000088.1"/>
</dbReference>
<organism evidence="1 2">
    <name type="scientific">Hoylesella timonensis S9-PR14</name>
    <dbReference type="NCBI Taxonomy" id="1401062"/>
    <lineage>
        <taxon>Bacteria</taxon>
        <taxon>Pseudomonadati</taxon>
        <taxon>Bacteroidota</taxon>
        <taxon>Bacteroidia</taxon>
        <taxon>Bacteroidales</taxon>
        <taxon>Prevotellaceae</taxon>
        <taxon>Hoylesella</taxon>
    </lineage>
</organism>
<dbReference type="Proteomes" id="UP000029723">
    <property type="component" value="Unassembled WGS sequence"/>
</dbReference>
<proteinExistence type="predicted"/>
<protein>
    <submittedName>
        <fullName evidence="1">Uncharacterized protein</fullName>
    </submittedName>
</protein>
<evidence type="ECO:0000313" key="2">
    <source>
        <dbReference type="Proteomes" id="UP000029723"/>
    </source>
</evidence>
<accession>A0A098YQT7</accession>
<sequence>MEKNIMIQAEKTNQNEFAKKIVRQLLSPLAWLRQYYEQVTERKLSLQETGWLLNAQLAFVMTVFPIEAPFATRLLCCLWLLHAVLKCKQFL</sequence>
<gene>
    <name evidence="1" type="ORF">HMPREF9304_06350</name>
</gene>
<reference evidence="1 2" key="1">
    <citation type="submission" date="2014-07" db="EMBL/GenBank/DDBJ databases">
        <authorList>
            <person name="McCorrison J."/>
            <person name="Sanka R."/>
            <person name="Torralba M."/>
            <person name="Gillis M."/>
            <person name="Haft D.H."/>
            <person name="Methe B."/>
            <person name="Sutton G."/>
            <person name="Nelson K.E."/>
        </authorList>
    </citation>
    <scope>NUCLEOTIDE SEQUENCE [LARGE SCALE GENOMIC DNA]</scope>
    <source>
        <strain evidence="1 2">S9-PR14</strain>
    </source>
</reference>
<dbReference type="AlphaFoldDB" id="A0A098YQT7"/>